<name>A0A9P6GJH0_9PLEO</name>
<proteinExistence type="predicted"/>
<dbReference type="PANTHER" id="PTHR38790:SF4">
    <property type="entry name" value="2EXR DOMAIN-CONTAINING PROTEIN"/>
    <property type="match status" value="1"/>
</dbReference>
<dbReference type="Proteomes" id="UP000756921">
    <property type="component" value="Unassembled WGS sequence"/>
</dbReference>
<sequence length="353" mass="40346">MAVRKKATQKIYTSPNVLMFKRIIFKQRKVLKGVRALKPFATELALARIQSIYAVKKLKNGLLNMRNTPVWTIEVSKRNTTESPLLRLPGELRNKIWRFATAGNIVNLHDDEKRPDVLVCKGHTVGIVGKDNPLRWLSTRAEDKPRLPSAFHLPEVCRQIYHEVGTLAYSDSIFFFCNWNDEGVLIRTWAPALTPAHRHAIRDVAVDDANFDFYLEYGVALRSAFPGLRRLHLNRNRVNAVFVEPSRARSKGFVHRERNRLEDGKQKKVDKREGGMMELVWHDNPIEDYAIMVGNSLYSDDGIPDDDGSEDDSGLIWKVDTPEDPEGENGDDPNEGDIDDFNYDSEMLDLAPY</sequence>
<dbReference type="Pfam" id="PF24864">
    <property type="entry name" value="DUF7730"/>
    <property type="match status" value="1"/>
</dbReference>
<comment type="caution">
    <text evidence="3">The sequence shown here is derived from an EMBL/GenBank/DDBJ whole genome shotgun (WGS) entry which is preliminary data.</text>
</comment>
<feature type="compositionally biased region" description="Acidic residues" evidence="1">
    <location>
        <begin position="322"/>
        <end position="347"/>
    </location>
</feature>
<dbReference type="PANTHER" id="PTHR38790">
    <property type="entry name" value="2EXR DOMAIN-CONTAINING PROTEIN-RELATED"/>
    <property type="match status" value="1"/>
</dbReference>
<dbReference type="AlphaFoldDB" id="A0A9P6GJH0"/>
<accession>A0A9P6GJH0</accession>
<dbReference type="InterPro" id="IPR056632">
    <property type="entry name" value="DUF7730"/>
</dbReference>
<feature type="region of interest" description="Disordered" evidence="1">
    <location>
        <begin position="300"/>
        <end position="353"/>
    </location>
</feature>
<feature type="domain" description="DUF7730" evidence="2">
    <location>
        <begin position="80"/>
        <end position="206"/>
    </location>
</feature>
<evidence type="ECO:0000313" key="3">
    <source>
        <dbReference type="EMBL" id="KAF9736306.1"/>
    </source>
</evidence>
<evidence type="ECO:0000256" key="1">
    <source>
        <dbReference type="SAM" id="MobiDB-lite"/>
    </source>
</evidence>
<gene>
    <name evidence="3" type="ORF">PMIN01_06222</name>
</gene>
<dbReference type="OrthoDB" id="5413827at2759"/>
<dbReference type="EMBL" id="WJXW01000005">
    <property type="protein sequence ID" value="KAF9736306.1"/>
    <property type="molecule type" value="Genomic_DNA"/>
</dbReference>
<evidence type="ECO:0000313" key="4">
    <source>
        <dbReference type="Proteomes" id="UP000756921"/>
    </source>
</evidence>
<protein>
    <submittedName>
        <fullName evidence="3">Vacuolar assembly protein</fullName>
    </submittedName>
</protein>
<keyword evidence="4" id="KW-1185">Reference proteome</keyword>
<organism evidence="3 4">
    <name type="scientific">Paraphaeosphaeria minitans</name>
    <dbReference type="NCBI Taxonomy" id="565426"/>
    <lineage>
        <taxon>Eukaryota</taxon>
        <taxon>Fungi</taxon>
        <taxon>Dikarya</taxon>
        <taxon>Ascomycota</taxon>
        <taxon>Pezizomycotina</taxon>
        <taxon>Dothideomycetes</taxon>
        <taxon>Pleosporomycetidae</taxon>
        <taxon>Pleosporales</taxon>
        <taxon>Massarineae</taxon>
        <taxon>Didymosphaeriaceae</taxon>
        <taxon>Paraphaeosphaeria</taxon>
    </lineage>
</organism>
<feature type="compositionally biased region" description="Acidic residues" evidence="1">
    <location>
        <begin position="302"/>
        <end position="313"/>
    </location>
</feature>
<reference evidence="3" key="1">
    <citation type="journal article" date="2020" name="Mol. Plant Microbe Interact.">
        <title>Genome Sequence of the Biocontrol Agent Coniothyrium minitans strain Conio (IMI 134523).</title>
        <authorList>
            <person name="Patel D."/>
            <person name="Shittu T.A."/>
            <person name="Baroncelli R."/>
            <person name="Muthumeenakshi S."/>
            <person name="Osborne T.H."/>
            <person name="Janganan T.K."/>
            <person name="Sreenivasaprasad S."/>
        </authorList>
    </citation>
    <scope>NUCLEOTIDE SEQUENCE</scope>
    <source>
        <strain evidence="3">Conio</strain>
    </source>
</reference>
<evidence type="ECO:0000259" key="2">
    <source>
        <dbReference type="Pfam" id="PF24864"/>
    </source>
</evidence>